<feature type="domain" description="Caspase family p20" evidence="9">
    <location>
        <begin position="178"/>
        <end position="304"/>
    </location>
</feature>
<evidence type="ECO:0000256" key="3">
    <source>
        <dbReference type="ARBA" id="ARBA00022703"/>
    </source>
</evidence>
<dbReference type="PRINTS" id="PR00376">
    <property type="entry name" value="IL1BCENZYME"/>
</dbReference>
<keyword evidence="2" id="KW-0645">Protease</keyword>
<evidence type="ECO:0000256" key="7">
    <source>
        <dbReference type="RuleBase" id="RU003971"/>
    </source>
</evidence>
<gene>
    <name evidence="11" type="ORF">ODALV1_LOCUS28582</name>
</gene>
<keyword evidence="4" id="KW-0378">Hydrolase</keyword>
<dbReference type="InterPro" id="IPR002398">
    <property type="entry name" value="Pept_C14"/>
</dbReference>
<evidence type="ECO:0000256" key="5">
    <source>
        <dbReference type="ARBA" id="ARBA00022807"/>
    </source>
</evidence>
<evidence type="ECO:0000256" key="4">
    <source>
        <dbReference type="ARBA" id="ARBA00022801"/>
    </source>
</evidence>
<dbReference type="InterPro" id="IPR001309">
    <property type="entry name" value="Pept_C14_p20"/>
</dbReference>
<evidence type="ECO:0000313" key="12">
    <source>
        <dbReference type="Proteomes" id="UP001642540"/>
    </source>
</evidence>
<dbReference type="Proteomes" id="UP001642540">
    <property type="component" value="Unassembled WGS sequence"/>
</dbReference>
<evidence type="ECO:0000256" key="1">
    <source>
        <dbReference type="ARBA" id="ARBA00010134"/>
    </source>
</evidence>
<dbReference type="InterPro" id="IPR015917">
    <property type="entry name" value="Pept_C14A"/>
</dbReference>
<organism evidence="11 12">
    <name type="scientific">Orchesella dallaii</name>
    <dbReference type="NCBI Taxonomy" id="48710"/>
    <lineage>
        <taxon>Eukaryota</taxon>
        <taxon>Metazoa</taxon>
        <taxon>Ecdysozoa</taxon>
        <taxon>Arthropoda</taxon>
        <taxon>Hexapoda</taxon>
        <taxon>Collembola</taxon>
        <taxon>Entomobryomorpha</taxon>
        <taxon>Entomobryoidea</taxon>
        <taxon>Orchesellidae</taxon>
        <taxon>Orchesellinae</taxon>
        <taxon>Orchesella</taxon>
    </lineage>
</organism>
<dbReference type="PROSITE" id="PS50209">
    <property type="entry name" value="CARD"/>
    <property type="match status" value="1"/>
</dbReference>
<evidence type="ECO:0000256" key="2">
    <source>
        <dbReference type="ARBA" id="ARBA00022670"/>
    </source>
</evidence>
<dbReference type="Pfam" id="PF00656">
    <property type="entry name" value="Peptidase_C14"/>
    <property type="match status" value="1"/>
</dbReference>
<proteinExistence type="inferred from homology"/>
<keyword evidence="12" id="KW-1185">Reference proteome</keyword>
<dbReference type="SMART" id="SM00115">
    <property type="entry name" value="CASc"/>
    <property type="match status" value="1"/>
</dbReference>
<dbReference type="PANTHER" id="PTHR47901:SF8">
    <property type="entry name" value="CASPASE-3"/>
    <property type="match status" value="1"/>
</dbReference>
<dbReference type="InterPro" id="IPR029030">
    <property type="entry name" value="Caspase-like_dom_sf"/>
</dbReference>
<dbReference type="PROSITE" id="PS50208">
    <property type="entry name" value="CASPASE_P20"/>
    <property type="match status" value="1"/>
</dbReference>
<reference evidence="11 12" key="1">
    <citation type="submission" date="2024-08" db="EMBL/GenBank/DDBJ databases">
        <authorList>
            <person name="Cucini C."/>
            <person name="Frati F."/>
        </authorList>
    </citation>
    <scope>NUCLEOTIDE SEQUENCE [LARGE SCALE GENOMIC DNA]</scope>
</reference>
<dbReference type="SUPFAM" id="SSF47986">
    <property type="entry name" value="DEATH domain"/>
    <property type="match status" value="1"/>
</dbReference>
<keyword evidence="3" id="KW-0053">Apoptosis</keyword>
<name>A0ABP1S152_9HEXA</name>
<evidence type="ECO:0000256" key="6">
    <source>
        <dbReference type="ARBA" id="ARBA00023145"/>
    </source>
</evidence>
<keyword evidence="5" id="KW-0788">Thiol protease</keyword>
<dbReference type="SUPFAM" id="SSF52129">
    <property type="entry name" value="Caspase-like"/>
    <property type="match status" value="1"/>
</dbReference>
<feature type="domain" description="Caspase family p10" evidence="8">
    <location>
        <begin position="321"/>
        <end position="363"/>
    </location>
</feature>
<dbReference type="InterPro" id="IPR002138">
    <property type="entry name" value="Pept_C14_p10"/>
</dbReference>
<accession>A0ABP1S152</accession>
<comment type="similarity">
    <text evidence="1 7">Belongs to the peptidase C14A family.</text>
</comment>
<sequence>MDEEERKLLQKNSPKLLKETKVDEALLSYFDAGGILSDSDLEDILSITNKSKRVSEFYKVIQTRSKAYSVLIDALKETRQSGVLKILEVPENQTPTVTEPPAPVVSPASQAVVKRQNEPPVKMGLSEPDFARGRRAADINSDDTVDFVNSMDPLNVYITKPKSRMNFSDDHYKLSEGFKGYALVLNITEYDDRSKDRGGAKHDTEYMTKLWSSLGYEVTSREGYFTLTNVLKILDDFKSKFAQRPSGSCVVYIASHGEFSTIQSSDHQSINLYKHVIYNFDSERCTELIGKPKIFIIQACQRFQTDAAAPDRRQVPIDHAIVCFSTIPGYVSNRDLYLGTWYTYCLAKVFMEEAHHMPLVKMLELTQDTMRNIIADAPKGQLSAFFHLGIKTLYFNMPPSS</sequence>
<dbReference type="EMBL" id="CAXLJM020000146">
    <property type="protein sequence ID" value="CAL8141127.1"/>
    <property type="molecule type" value="Genomic_DNA"/>
</dbReference>
<keyword evidence="6" id="KW-0865">Zymogen</keyword>
<evidence type="ECO:0000259" key="9">
    <source>
        <dbReference type="PROSITE" id="PS50208"/>
    </source>
</evidence>
<dbReference type="SMART" id="SM00114">
    <property type="entry name" value="CARD"/>
    <property type="match status" value="1"/>
</dbReference>
<evidence type="ECO:0000259" key="10">
    <source>
        <dbReference type="PROSITE" id="PS50209"/>
    </source>
</evidence>
<dbReference type="InterPro" id="IPR011600">
    <property type="entry name" value="Pept_C14_caspase"/>
</dbReference>
<feature type="domain" description="CARD" evidence="10">
    <location>
        <begin position="1"/>
        <end position="90"/>
    </location>
</feature>
<dbReference type="Gene3D" id="1.10.533.10">
    <property type="entry name" value="Death Domain, Fas"/>
    <property type="match status" value="1"/>
</dbReference>
<dbReference type="CDD" id="cd01671">
    <property type="entry name" value="CARD"/>
    <property type="match status" value="1"/>
</dbReference>
<dbReference type="PROSITE" id="PS50207">
    <property type="entry name" value="CASPASE_P10"/>
    <property type="match status" value="1"/>
</dbReference>
<dbReference type="InterPro" id="IPR001315">
    <property type="entry name" value="CARD"/>
</dbReference>
<protein>
    <submittedName>
        <fullName evidence="11">Uncharacterized protein</fullName>
    </submittedName>
</protein>
<dbReference type="PANTHER" id="PTHR47901">
    <property type="entry name" value="CASPASE RECRUITMENT DOMAIN-CONTAINING PROTEIN 18"/>
    <property type="match status" value="1"/>
</dbReference>
<comment type="caution">
    <text evidence="11">The sequence shown here is derived from an EMBL/GenBank/DDBJ whole genome shotgun (WGS) entry which is preliminary data.</text>
</comment>
<dbReference type="InterPro" id="IPR011029">
    <property type="entry name" value="DEATH-like_dom_sf"/>
</dbReference>
<evidence type="ECO:0000313" key="11">
    <source>
        <dbReference type="EMBL" id="CAL8141127.1"/>
    </source>
</evidence>
<evidence type="ECO:0000259" key="8">
    <source>
        <dbReference type="PROSITE" id="PS50207"/>
    </source>
</evidence>
<dbReference type="Gene3D" id="3.40.50.1460">
    <property type="match status" value="1"/>
</dbReference>